<evidence type="ECO:0000313" key="2">
    <source>
        <dbReference type="Proteomes" id="UP000054516"/>
    </source>
</evidence>
<accession>A0A1S7UM16</accession>
<sequence length="197" mass="22540">MALELYIPPCIRNPINPHHPPPPNKPLRIQIEGPLVAVERLFPNIQWHVEDIEPEFPQPAGPKLAELAYSLLYGRNASPDIQGDLVVRHEYLGWIMDPKPVQEIDYYGVTFDHFVPSDDHDPEVLQINIIEIEDDNGVYANTYIPFHVDVAEYAGKRVLAVPRCCQKRKGTTDRRRVNEGVDRKEGRVRAGYEEIEA</sequence>
<gene>
    <name evidence="1" type="ORF">SAMD00023353_0601090</name>
</gene>
<keyword evidence="2" id="KW-1185">Reference proteome</keyword>
<dbReference type="Proteomes" id="UP000054516">
    <property type="component" value="Unassembled WGS sequence"/>
</dbReference>
<dbReference type="AlphaFoldDB" id="A0A1S7UM16"/>
<protein>
    <submittedName>
        <fullName evidence="1">Putative arginine deiminase type-3</fullName>
    </submittedName>
</protein>
<dbReference type="EMBL" id="DF977451">
    <property type="protein sequence ID" value="GAP84113.2"/>
    <property type="molecule type" value="Genomic_DNA"/>
</dbReference>
<evidence type="ECO:0000313" key="1">
    <source>
        <dbReference type="EMBL" id="GAP84113.2"/>
    </source>
</evidence>
<proteinExistence type="predicted"/>
<reference evidence="1" key="1">
    <citation type="submission" date="2016-03" db="EMBL/GenBank/DDBJ databases">
        <title>Draft genome sequence of Rosellinia necatrix.</title>
        <authorList>
            <person name="Kanematsu S."/>
        </authorList>
    </citation>
    <scope>NUCLEOTIDE SEQUENCE [LARGE SCALE GENOMIC DNA]</scope>
    <source>
        <strain evidence="1">W97</strain>
    </source>
</reference>
<organism evidence="1">
    <name type="scientific">Rosellinia necatrix</name>
    <name type="common">White root-rot fungus</name>
    <dbReference type="NCBI Taxonomy" id="77044"/>
    <lineage>
        <taxon>Eukaryota</taxon>
        <taxon>Fungi</taxon>
        <taxon>Dikarya</taxon>
        <taxon>Ascomycota</taxon>
        <taxon>Pezizomycotina</taxon>
        <taxon>Sordariomycetes</taxon>
        <taxon>Xylariomycetidae</taxon>
        <taxon>Xylariales</taxon>
        <taxon>Xylariaceae</taxon>
        <taxon>Rosellinia</taxon>
    </lineage>
</organism>
<name>A0A1S7UM16_ROSNE</name>
<dbReference type="STRING" id="77044.A0A1S7UM16"/>
<dbReference type="OrthoDB" id="5150140at2759"/>
<dbReference type="OMA" id="RWRVNAL"/>